<dbReference type="EMBL" id="CACTIH010007353">
    <property type="protein sequence ID" value="CAA3010892.1"/>
    <property type="molecule type" value="Genomic_DNA"/>
</dbReference>
<keyword evidence="6 7" id="KW-0472">Membrane</keyword>
<comment type="function">
    <text evidence="1 7">May be involved in both secretory and endocytic intracellular trafficking in the endosomal/prevacuolar compartments.</text>
</comment>
<dbReference type="PANTHER" id="PTHR19317:SF2">
    <property type="entry name" value="PRA1 FAMILY PROTEIN F2"/>
    <property type="match status" value="1"/>
</dbReference>
<keyword evidence="5 7" id="KW-1133">Transmembrane helix</keyword>
<feature type="transmembrane region" description="Helical" evidence="7">
    <location>
        <begin position="146"/>
        <end position="163"/>
    </location>
</feature>
<comment type="subcellular location">
    <subcellularLocation>
        <location evidence="2 7">Membrane</location>
        <topology evidence="2 7">Multi-pass membrane protein</topology>
    </subcellularLocation>
</comment>
<proteinExistence type="inferred from homology"/>
<dbReference type="Pfam" id="PF03208">
    <property type="entry name" value="PRA1"/>
    <property type="match status" value="1"/>
</dbReference>
<gene>
    <name evidence="8" type="ORF">OLEA9_A089374</name>
</gene>
<evidence type="ECO:0000256" key="1">
    <source>
        <dbReference type="ARBA" id="ARBA00002501"/>
    </source>
</evidence>
<dbReference type="Gramene" id="OE9A089374T2">
    <property type="protein sequence ID" value="OE9A089374C2"/>
    <property type="gene ID" value="OE9A089374"/>
</dbReference>
<evidence type="ECO:0000256" key="7">
    <source>
        <dbReference type="RuleBase" id="RU363107"/>
    </source>
</evidence>
<evidence type="ECO:0000256" key="2">
    <source>
        <dbReference type="ARBA" id="ARBA00004141"/>
    </source>
</evidence>
<comment type="caution">
    <text evidence="8">The sequence shown here is derived from an EMBL/GenBank/DDBJ whole genome shotgun (WGS) entry which is preliminary data.</text>
</comment>
<evidence type="ECO:0000256" key="4">
    <source>
        <dbReference type="ARBA" id="ARBA00022692"/>
    </source>
</evidence>
<accession>A0A8S0U0U4</accession>
<dbReference type="GO" id="GO:0005794">
    <property type="term" value="C:Golgi apparatus"/>
    <property type="evidence" value="ECO:0007669"/>
    <property type="project" value="TreeGrafter"/>
</dbReference>
<comment type="similarity">
    <text evidence="3 7">Belongs to the PRA1 family.</text>
</comment>
<evidence type="ECO:0000256" key="6">
    <source>
        <dbReference type="ARBA" id="ARBA00023136"/>
    </source>
</evidence>
<name>A0A8S0U0U4_OLEEU</name>
<dbReference type="GO" id="GO:0016192">
    <property type="term" value="P:vesicle-mediated transport"/>
    <property type="evidence" value="ECO:0007669"/>
    <property type="project" value="UniProtKB-ARBA"/>
</dbReference>
<organism evidence="8 9">
    <name type="scientific">Olea europaea subsp. europaea</name>
    <dbReference type="NCBI Taxonomy" id="158383"/>
    <lineage>
        <taxon>Eukaryota</taxon>
        <taxon>Viridiplantae</taxon>
        <taxon>Streptophyta</taxon>
        <taxon>Embryophyta</taxon>
        <taxon>Tracheophyta</taxon>
        <taxon>Spermatophyta</taxon>
        <taxon>Magnoliopsida</taxon>
        <taxon>eudicotyledons</taxon>
        <taxon>Gunneridae</taxon>
        <taxon>Pentapetalae</taxon>
        <taxon>asterids</taxon>
        <taxon>lamiids</taxon>
        <taxon>Lamiales</taxon>
        <taxon>Oleaceae</taxon>
        <taxon>Oleeae</taxon>
        <taxon>Olea</taxon>
    </lineage>
</organism>
<dbReference type="GO" id="GO:0005783">
    <property type="term" value="C:endoplasmic reticulum"/>
    <property type="evidence" value="ECO:0007669"/>
    <property type="project" value="TreeGrafter"/>
</dbReference>
<feature type="transmembrane region" description="Helical" evidence="7">
    <location>
        <begin position="119"/>
        <end position="140"/>
    </location>
</feature>
<evidence type="ECO:0000256" key="5">
    <source>
        <dbReference type="ARBA" id="ARBA00022989"/>
    </source>
</evidence>
<dbReference type="OrthoDB" id="63113at2759"/>
<evidence type="ECO:0000313" key="8">
    <source>
        <dbReference type="EMBL" id="CAA3010892.1"/>
    </source>
</evidence>
<dbReference type="Proteomes" id="UP000594638">
    <property type="component" value="Unassembled WGS sequence"/>
</dbReference>
<reference evidence="8 9" key="1">
    <citation type="submission" date="2019-12" db="EMBL/GenBank/DDBJ databases">
        <authorList>
            <person name="Alioto T."/>
            <person name="Alioto T."/>
            <person name="Gomez Garrido J."/>
        </authorList>
    </citation>
    <scope>NUCLEOTIDE SEQUENCE [LARGE SCALE GENOMIC DNA]</scope>
</reference>
<keyword evidence="4 7" id="KW-0812">Transmembrane</keyword>
<keyword evidence="9" id="KW-1185">Reference proteome</keyword>
<protein>
    <recommendedName>
        <fullName evidence="7">PRA1 family protein</fullName>
    </recommendedName>
</protein>
<keyword evidence="7" id="KW-0813">Transport</keyword>
<dbReference type="GO" id="GO:0016020">
    <property type="term" value="C:membrane"/>
    <property type="evidence" value="ECO:0007669"/>
    <property type="project" value="UniProtKB-SubCell"/>
</dbReference>
<dbReference type="PANTHER" id="PTHR19317">
    <property type="entry name" value="PRENYLATED RAB ACCEPTOR 1-RELATED"/>
    <property type="match status" value="1"/>
</dbReference>
<feature type="transmembrane region" description="Helical" evidence="7">
    <location>
        <begin position="66"/>
        <end position="84"/>
    </location>
</feature>
<evidence type="ECO:0000313" key="9">
    <source>
        <dbReference type="Proteomes" id="UP000594638"/>
    </source>
</evidence>
<sequence length="189" mass="20827">MTNYGTIPTSSTPATTTSRTEYLTRAKERFKEGLGTRRSWREMFDFHAFKLPSSTDEAVSRIKTNFAYFQMNYAIGVLLVIFLSLISQPISLIVLVAITAAWLYFYFLRDEPIVIFGRIITDQNVMIGLSVITIVLLLLTGATTNILSSLLVGVVVVLIHAAVRKTDDLCTDPEASGGLLWPPASSGVC</sequence>
<dbReference type="AlphaFoldDB" id="A0A8S0U0U4"/>
<dbReference type="InterPro" id="IPR004895">
    <property type="entry name" value="Prenylated_rab_accept_PRA1"/>
</dbReference>
<evidence type="ECO:0000256" key="3">
    <source>
        <dbReference type="ARBA" id="ARBA00006483"/>
    </source>
</evidence>